<keyword evidence="3" id="KW-1185">Reference proteome</keyword>
<dbReference type="Gene3D" id="3.30.420.10">
    <property type="entry name" value="Ribonuclease H-like superfamily/Ribonuclease H"/>
    <property type="match status" value="1"/>
</dbReference>
<dbReference type="Proteomes" id="UP000244904">
    <property type="component" value="Unassembled WGS sequence"/>
</dbReference>
<dbReference type="Pfam" id="PF00075">
    <property type="entry name" value="RNase_H"/>
    <property type="match status" value="1"/>
</dbReference>
<dbReference type="GO" id="GO:0003676">
    <property type="term" value="F:nucleic acid binding"/>
    <property type="evidence" value="ECO:0007669"/>
    <property type="project" value="InterPro"/>
</dbReference>
<gene>
    <name evidence="2" type="primary">rnhA_1</name>
    <name evidence="2" type="ORF">PRI8871_00184</name>
</gene>
<dbReference type="InterPro" id="IPR036397">
    <property type="entry name" value="RNaseH_sf"/>
</dbReference>
<dbReference type="GO" id="GO:0004523">
    <property type="term" value="F:RNA-DNA hybrid ribonuclease activity"/>
    <property type="evidence" value="ECO:0007669"/>
    <property type="project" value="UniProtKB-EC"/>
</dbReference>
<evidence type="ECO:0000259" key="1">
    <source>
        <dbReference type="PROSITE" id="PS50879"/>
    </source>
</evidence>
<sequence length="173" mass="18448">MTVDLVQPSTTHYNPACPNAGEPLTEIFTAASCINNPGHGGWAYTIRRTSANGQTLASATLSCSVADTTNNRMELVALCQALEGCETASAKVYCRAHYVRGNFIANLASWKANGWKTDKGKGIANPDLWQRLDKAASGLAITWAEASSPRQIARCDDACSAAQKAAQQSQQKL</sequence>
<proteinExistence type="predicted"/>
<dbReference type="EMBL" id="OMOJ01000001">
    <property type="protein sequence ID" value="SPF77601.1"/>
    <property type="molecule type" value="Genomic_DNA"/>
</dbReference>
<dbReference type="SUPFAM" id="SSF53098">
    <property type="entry name" value="Ribonuclease H-like"/>
    <property type="match status" value="1"/>
</dbReference>
<evidence type="ECO:0000313" key="3">
    <source>
        <dbReference type="Proteomes" id="UP000244904"/>
    </source>
</evidence>
<dbReference type="InterPro" id="IPR002156">
    <property type="entry name" value="RNaseH_domain"/>
</dbReference>
<dbReference type="InterPro" id="IPR012337">
    <property type="entry name" value="RNaseH-like_sf"/>
</dbReference>
<reference evidence="3" key="1">
    <citation type="submission" date="2018-03" db="EMBL/GenBank/DDBJ databases">
        <authorList>
            <person name="Rodrigo-Torres L."/>
            <person name="Arahal R. D."/>
            <person name="Lucena T."/>
        </authorList>
    </citation>
    <scope>NUCLEOTIDE SEQUENCE [LARGE SCALE GENOMIC DNA]</scope>
    <source>
        <strain evidence="3">CECT 8871</strain>
    </source>
</reference>
<keyword evidence="2" id="KW-0378">Hydrolase</keyword>
<dbReference type="AlphaFoldDB" id="A0A2R8ANI4"/>
<dbReference type="PROSITE" id="PS50879">
    <property type="entry name" value="RNASE_H_1"/>
    <property type="match status" value="1"/>
</dbReference>
<dbReference type="OrthoDB" id="7845843at2"/>
<name>A0A2R8ANI4_9RHOB</name>
<feature type="domain" description="RNase H type-1" evidence="1">
    <location>
        <begin position="21"/>
        <end position="164"/>
    </location>
</feature>
<accession>A0A2R8ANI4</accession>
<dbReference type="RefSeq" id="WP_108884307.1">
    <property type="nucleotide sequence ID" value="NZ_OMOJ01000001.1"/>
</dbReference>
<dbReference type="EC" id="3.1.26.4" evidence="2"/>
<protein>
    <submittedName>
        <fullName evidence="2">Ribonuclease HI</fullName>
        <ecNumber evidence="2">3.1.26.4</ecNumber>
    </submittedName>
</protein>
<evidence type="ECO:0000313" key="2">
    <source>
        <dbReference type="EMBL" id="SPF77601.1"/>
    </source>
</evidence>
<organism evidence="2 3">
    <name type="scientific">Pseudoprimorskyibacter insulae</name>
    <dbReference type="NCBI Taxonomy" id="1695997"/>
    <lineage>
        <taxon>Bacteria</taxon>
        <taxon>Pseudomonadati</taxon>
        <taxon>Pseudomonadota</taxon>
        <taxon>Alphaproteobacteria</taxon>
        <taxon>Rhodobacterales</taxon>
        <taxon>Paracoccaceae</taxon>
        <taxon>Pseudoprimorskyibacter</taxon>
    </lineage>
</organism>